<evidence type="ECO:0000313" key="14">
    <source>
        <dbReference type="EMBL" id="KRL14381.1"/>
    </source>
</evidence>
<dbReference type="InterPro" id="IPR050838">
    <property type="entry name" value="Ketopantoate_reductase"/>
</dbReference>
<dbReference type="InterPro" id="IPR036291">
    <property type="entry name" value="NAD(P)-bd_dom_sf"/>
</dbReference>
<dbReference type="STRING" id="1423792.FD09_GL000026"/>
<evidence type="ECO:0000256" key="9">
    <source>
        <dbReference type="ARBA" id="ARBA00032024"/>
    </source>
</evidence>
<keyword evidence="15" id="KW-1185">Reference proteome</keyword>
<evidence type="ECO:0000256" key="4">
    <source>
        <dbReference type="ARBA" id="ARBA00013014"/>
    </source>
</evidence>
<protein>
    <recommendedName>
        <fullName evidence="5 11">2-dehydropantoate 2-reductase</fullName>
        <ecNumber evidence="4 11">1.1.1.169</ecNumber>
    </recommendedName>
    <alternativeName>
        <fullName evidence="9 11">Ketopantoate reductase</fullName>
    </alternativeName>
</protein>
<reference evidence="14 15" key="1">
    <citation type="journal article" date="2015" name="Genome Announc.">
        <title>Expanding the biotechnology potential of lactobacilli through comparative genomics of 213 strains and associated genera.</title>
        <authorList>
            <person name="Sun Z."/>
            <person name="Harris H.M."/>
            <person name="McCann A."/>
            <person name="Guo C."/>
            <person name="Argimon S."/>
            <person name="Zhang W."/>
            <person name="Yang X."/>
            <person name="Jeffery I.B."/>
            <person name="Cooney J.C."/>
            <person name="Kagawa T.F."/>
            <person name="Liu W."/>
            <person name="Song Y."/>
            <person name="Salvetti E."/>
            <person name="Wrobel A."/>
            <person name="Rasinkangas P."/>
            <person name="Parkhill J."/>
            <person name="Rea M.C."/>
            <person name="O'Sullivan O."/>
            <person name="Ritari J."/>
            <person name="Douillard F.P."/>
            <person name="Paul Ross R."/>
            <person name="Yang R."/>
            <person name="Briner A.E."/>
            <person name="Felis G.E."/>
            <person name="de Vos W.M."/>
            <person name="Barrangou R."/>
            <person name="Klaenhammer T.R."/>
            <person name="Caufield P.W."/>
            <person name="Cui Y."/>
            <person name="Zhang H."/>
            <person name="O'Toole P.W."/>
        </authorList>
    </citation>
    <scope>NUCLEOTIDE SEQUENCE [LARGE SCALE GENOMIC DNA]</scope>
    <source>
        <strain evidence="14 15">DSM 12744</strain>
    </source>
</reference>
<dbReference type="EMBL" id="AZEC01000001">
    <property type="protein sequence ID" value="KRL14381.1"/>
    <property type="molecule type" value="Genomic_DNA"/>
</dbReference>
<evidence type="ECO:0000256" key="3">
    <source>
        <dbReference type="ARBA" id="ARBA00007870"/>
    </source>
</evidence>
<evidence type="ECO:0000256" key="8">
    <source>
        <dbReference type="ARBA" id="ARBA00023002"/>
    </source>
</evidence>
<dbReference type="GO" id="GO:0015940">
    <property type="term" value="P:pantothenate biosynthetic process"/>
    <property type="evidence" value="ECO:0007669"/>
    <property type="project" value="UniProtKB-UniPathway"/>
</dbReference>
<dbReference type="PANTHER" id="PTHR43765:SF2">
    <property type="entry name" value="2-DEHYDROPANTOATE 2-REDUCTASE"/>
    <property type="match status" value="1"/>
</dbReference>
<accession>A0A0R1N2D5</accession>
<proteinExistence type="inferred from homology"/>
<dbReference type="NCBIfam" id="TIGR00745">
    <property type="entry name" value="apbA_panE"/>
    <property type="match status" value="1"/>
</dbReference>
<dbReference type="Gene3D" id="1.10.1040.10">
    <property type="entry name" value="N-(1-d-carboxylethyl)-l-norvaline Dehydrogenase, domain 2"/>
    <property type="match status" value="1"/>
</dbReference>
<evidence type="ECO:0000256" key="10">
    <source>
        <dbReference type="ARBA" id="ARBA00048793"/>
    </source>
</evidence>
<dbReference type="RefSeq" id="WP_057817042.1">
    <property type="nucleotide sequence ID" value="NZ_AZEC01000001.1"/>
</dbReference>
<organism evidence="14 15">
    <name type="scientific">Schleiferilactobacillus perolens DSM 12744</name>
    <dbReference type="NCBI Taxonomy" id="1423792"/>
    <lineage>
        <taxon>Bacteria</taxon>
        <taxon>Bacillati</taxon>
        <taxon>Bacillota</taxon>
        <taxon>Bacilli</taxon>
        <taxon>Lactobacillales</taxon>
        <taxon>Lactobacillaceae</taxon>
        <taxon>Schleiferilactobacillus</taxon>
    </lineage>
</organism>
<evidence type="ECO:0000259" key="12">
    <source>
        <dbReference type="Pfam" id="PF02558"/>
    </source>
</evidence>
<dbReference type="SUPFAM" id="SSF48179">
    <property type="entry name" value="6-phosphogluconate dehydrogenase C-terminal domain-like"/>
    <property type="match status" value="1"/>
</dbReference>
<evidence type="ECO:0000259" key="13">
    <source>
        <dbReference type="Pfam" id="PF08546"/>
    </source>
</evidence>
<dbReference type="UniPathway" id="UPA00028">
    <property type="reaction ID" value="UER00004"/>
</dbReference>
<evidence type="ECO:0000256" key="1">
    <source>
        <dbReference type="ARBA" id="ARBA00002919"/>
    </source>
</evidence>
<dbReference type="GO" id="GO:0050661">
    <property type="term" value="F:NADP binding"/>
    <property type="evidence" value="ECO:0007669"/>
    <property type="project" value="TreeGrafter"/>
</dbReference>
<dbReference type="PANTHER" id="PTHR43765">
    <property type="entry name" value="2-DEHYDROPANTOATE 2-REDUCTASE-RELATED"/>
    <property type="match status" value="1"/>
</dbReference>
<evidence type="ECO:0000256" key="11">
    <source>
        <dbReference type="RuleBase" id="RU362068"/>
    </source>
</evidence>
<dbReference type="SUPFAM" id="SSF51735">
    <property type="entry name" value="NAD(P)-binding Rossmann-fold domains"/>
    <property type="match status" value="1"/>
</dbReference>
<dbReference type="InterPro" id="IPR008927">
    <property type="entry name" value="6-PGluconate_DH-like_C_sf"/>
</dbReference>
<gene>
    <name evidence="14" type="ORF">FD09_GL000026</name>
</gene>
<comment type="similarity">
    <text evidence="3 11">Belongs to the ketopantoate reductase family.</text>
</comment>
<dbReference type="Pfam" id="PF02558">
    <property type="entry name" value="ApbA"/>
    <property type="match status" value="1"/>
</dbReference>
<comment type="caution">
    <text evidence="14">The sequence shown here is derived from an EMBL/GenBank/DDBJ whole genome shotgun (WGS) entry which is preliminary data.</text>
</comment>
<dbReference type="Proteomes" id="UP000051330">
    <property type="component" value="Unassembled WGS sequence"/>
</dbReference>
<dbReference type="EC" id="1.1.1.169" evidence="4 11"/>
<feature type="domain" description="Ketopantoate reductase C-terminal" evidence="13">
    <location>
        <begin position="180"/>
        <end position="306"/>
    </location>
</feature>
<name>A0A0R1N2D5_9LACO</name>
<evidence type="ECO:0000256" key="5">
    <source>
        <dbReference type="ARBA" id="ARBA00019465"/>
    </source>
</evidence>
<keyword evidence="6 11" id="KW-0566">Pantothenate biosynthesis</keyword>
<dbReference type="NCBIfam" id="NF005088">
    <property type="entry name" value="PRK06522.1-2"/>
    <property type="match status" value="1"/>
</dbReference>
<comment type="function">
    <text evidence="1 11">Catalyzes the NADPH-dependent reduction of ketopantoate into pantoic acid.</text>
</comment>
<keyword evidence="8 11" id="KW-0560">Oxidoreductase</keyword>
<sequence length="319" mass="34642">MKITVVGAGGMGSRFAIMLHQAGHNVELVDGWQDNVDAIRANGLKADFNGEPVTVKLPIYSPAEVDATGEKPDLIIVFTKSNQLRSMMEAVKPIISPVTYVLCLLNGIGHEDILEDYVAKDHLILGITMWTAGMTGPGQVTLVGNGDVELQNFEPAGEAFTKQVVQVFTEAGLNPKYSENVKYSIWRKACVNGTLNCLCSLLECNIGELGSTTVASDLLHTIIAEFATVAAKEGINLDEQEVYDHVAGTFTANIAGHYPSMYQDLVKNHRATEIDFINGAVWRKGQKYGIPTPYCALLTQLIHAKEQLVGAVERTKAHV</sequence>
<evidence type="ECO:0000256" key="6">
    <source>
        <dbReference type="ARBA" id="ARBA00022655"/>
    </source>
</evidence>
<dbReference type="OrthoDB" id="9800163at2"/>
<dbReference type="InterPro" id="IPR013328">
    <property type="entry name" value="6PGD_dom2"/>
</dbReference>
<evidence type="ECO:0000256" key="7">
    <source>
        <dbReference type="ARBA" id="ARBA00022857"/>
    </source>
</evidence>
<dbReference type="GO" id="GO:0008677">
    <property type="term" value="F:2-dehydropantoate 2-reductase activity"/>
    <property type="evidence" value="ECO:0007669"/>
    <property type="project" value="UniProtKB-EC"/>
</dbReference>
<comment type="catalytic activity">
    <reaction evidence="10 11">
        <text>(R)-pantoate + NADP(+) = 2-dehydropantoate + NADPH + H(+)</text>
        <dbReference type="Rhea" id="RHEA:16233"/>
        <dbReference type="ChEBI" id="CHEBI:11561"/>
        <dbReference type="ChEBI" id="CHEBI:15378"/>
        <dbReference type="ChEBI" id="CHEBI:15980"/>
        <dbReference type="ChEBI" id="CHEBI:57783"/>
        <dbReference type="ChEBI" id="CHEBI:58349"/>
        <dbReference type="EC" id="1.1.1.169"/>
    </reaction>
</comment>
<feature type="domain" description="Ketopantoate reductase N-terminal" evidence="12">
    <location>
        <begin position="3"/>
        <end position="154"/>
    </location>
</feature>
<dbReference type="Pfam" id="PF08546">
    <property type="entry name" value="ApbA_C"/>
    <property type="match status" value="1"/>
</dbReference>
<dbReference type="InterPro" id="IPR013752">
    <property type="entry name" value="KPA_reductase"/>
</dbReference>
<keyword evidence="7 11" id="KW-0521">NADP</keyword>
<dbReference type="AlphaFoldDB" id="A0A0R1N2D5"/>
<evidence type="ECO:0000313" key="15">
    <source>
        <dbReference type="Proteomes" id="UP000051330"/>
    </source>
</evidence>
<dbReference type="Gene3D" id="3.40.50.720">
    <property type="entry name" value="NAD(P)-binding Rossmann-like Domain"/>
    <property type="match status" value="1"/>
</dbReference>
<evidence type="ECO:0000256" key="2">
    <source>
        <dbReference type="ARBA" id="ARBA00004994"/>
    </source>
</evidence>
<comment type="pathway">
    <text evidence="2 11">Cofactor biosynthesis; (R)-pantothenate biosynthesis; (R)-pantoate from 3-methyl-2-oxobutanoate: step 2/2.</text>
</comment>
<dbReference type="GO" id="GO:0005737">
    <property type="term" value="C:cytoplasm"/>
    <property type="evidence" value="ECO:0007669"/>
    <property type="project" value="TreeGrafter"/>
</dbReference>
<dbReference type="InterPro" id="IPR003710">
    <property type="entry name" value="ApbA"/>
</dbReference>
<dbReference type="InterPro" id="IPR013332">
    <property type="entry name" value="KPR_N"/>
</dbReference>
<dbReference type="PATRIC" id="fig|1423792.3.peg.28"/>